<evidence type="ECO:0000313" key="1">
    <source>
        <dbReference type="EMBL" id="GJS62390.1"/>
    </source>
</evidence>
<keyword evidence="2" id="KW-1185">Reference proteome</keyword>
<protein>
    <submittedName>
        <fullName evidence="1">Uncharacterized protein</fullName>
    </submittedName>
</protein>
<proteinExistence type="predicted"/>
<name>A0ABQ4XBJ1_9ASTR</name>
<sequence length="134" mass="14694">MGAKDCCFMGLREEMGGASSKELPRALFIGGDMEVYGSRIGVVEVIWGVVVVAADWSKKVDENSWVVIQSMKDNEVWILVELPPNGKTVGIKWLFKKKIDMDGATLELSRILIAIAATMTMRLANGCQTSCLPQ</sequence>
<evidence type="ECO:0000313" key="2">
    <source>
        <dbReference type="Proteomes" id="UP001151760"/>
    </source>
</evidence>
<organism evidence="1 2">
    <name type="scientific">Tanacetum coccineum</name>
    <dbReference type="NCBI Taxonomy" id="301880"/>
    <lineage>
        <taxon>Eukaryota</taxon>
        <taxon>Viridiplantae</taxon>
        <taxon>Streptophyta</taxon>
        <taxon>Embryophyta</taxon>
        <taxon>Tracheophyta</taxon>
        <taxon>Spermatophyta</taxon>
        <taxon>Magnoliopsida</taxon>
        <taxon>eudicotyledons</taxon>
        <taxon>Gunneridae</taxon>
        <taxon>Pentapetalae</taxon>
        <taxon>asterids</taxon>
        <taxon>campanulids</taxon>
        <taxon>Asterales</taxon>
        <taxon>Asteraceae</taxon>
        <taxon>Asteroideae</taxon>
        <taxon>Anthemideae</taxon>
        <taxon>Anthemidinae</taxon>
        <taxon>Tanacetum</taxon>
    </lineage>
</organism>
<dbReference type="Proteomes" id="UP001151760">
    <property type="component" value="Unassembled WGS sequence"/>
</dbReference>
<gene>
    <name evidence="1" type="ORF">Tco_0657174</name>
</gene>
<accession>A0ABQ4XBJ1</accession>
<dbReference type="EMBL" id="BQNB010009357">
    <property type="protein sequence ID" value="GJS62390.1"/>
    <property type="molecule type" value="Genomic_DNA"/>
</dbReference>
<comment type="caution">
    <text evidence="1">The sequence shown here is derived from an EMBL/GenBank/DDBJ whole genome shotgun (WGS) entry which is preliminary data.</text>
</comment>
<reference evidence="1" key="1">
    <citation type="journal article" date="2022" name="Int. J. Mol. Sci.">
        <title>Draft Genome of Tanacetum Coccineum: Genomic Comparison of Closely Related Tanacetum-Family Plants.</title>
        <authorList>
            <person name="Yamashiro T."/>
            <person name="Shiraishi A."/>
            <person name="Nakayama K."/>
            <person name="Satake H."/>
        </authorList>
    </citation>
    <scope>NUCLEOTIDE SEQUENCE</scope>
</reference>
<reference evidence="1" key="2">
    <citation type="submission" date="2022-01" db="EMBL/GenBank/DDBJ databases">
        <authorList>
            <person name="Yamashiro T."/>
            <person name="Shiraishi A."/>
            <person name="Satake H."/>
            <person name="Nakayama K."/>
        </authorList>
    </citation>
    <scope>NUCLEOTIDE SEQUENCE</scope>
</reference>